<dbReference type="Pfam" id="PF18421">
    <property type="entry name" value="Peptidase_M23_N"/>
    <property type="match status" value="1"/>
</dbReference>
<feature type="domain" description="Peptidase family M23 N-terminal" evidence="2">
    <location>
        <begin position="31"/>
        <end position="82"/>
    </location>
</feature>
<evidence type="ECO:0000256" key="1">
    <source>
        <dbReference type="SAM" id="SignalP"/>
    </source>
</evidence>
<keyword evidence="1" id="KW-0732">Signal</keyword>
<gene>
    <name evidence="3" type="ORF">F896_02406</name>
</gene>
<accession>R9AWV5</accession>
<dbReference type="InterPro" id="IPR040487">
    <property type="entry name" value="Peptidase_M23_N"/>
</dbReference>
<evidence type="ECO:0000259" key="2">
    <source>
        <dbReference type="Pfam" id="PF18421"/>
    </source>
</evidence>
<evidence type="ECO:0000313" key="4">
    <source>
        <dbReference type="Proteomes" id="UP000016203"/>
    </source>
</evidence>
<dbReference type="Gene3D" id="2.60.40.1590">
    <property type="entry name" value="Peptidoglycan hydrolase domains"/>
    <property type="match status" value="1"/>
</dbReference>
<reference evidence="3 4" key="1">
    <citation type="submission" date="2013-03" db="EMBL/GenBank/DDBJ databases">
        <title>The Genome Sequence of Acinetobacter sp. CIP 110321.</title>
        <authorList>
            <consortium name="The Broad Institute Genome Sequencing Platform"/>
            <consortium name="The Broad Institute Genome Sequencing Center for Infectious Disease"/>
            <person name="Cerqueira G."/>
            <person name="Feldgarden M."/>
            <person name="Courvalin P."/>
            <person name="Perichon B."/>
            <person name="Grillot-Courvalin C."/>
            <person name="Clermont D."/>
            <person name="Rocha E."/>
            <person name="Yoon E.-J."/>
            <person name="Nemec A."/>
            <person name="Walker B."/>
            <person name="Young S.K."/>
            <person name="Zeng Q."/>
            <person name="Gargeya S."/>
            <person name="Fitzgerald M."/>
            <person name="Haas B."/>
            <person name="Abouelleil A."/>
            <person name="Alvarado L."/>
            <person name="Arachchi H.M."/>
            <person name="Berlin A.M."/>
            <person name="Chapman S.B."/>
            <person name="Dewar J."/>
            <person name="Goldberg J."/>
            <person name="Griggs A."/>
            <person name="Gujja S."/>
            <person name="Hansen M."/>
            <person name="Howarth C."/>
            <person name="Imamovic A."/>
            <person name="Larimer J."/>
            <person name="McCowan C."/>
            <person name="Murphy C."/>
            <person name="Neiman D."/>
            <person name="Pearson M."/>
            <person name="Priest M."/>
            <person name="Roberts A."/>
            <person name="Saif S."/>
            <person name="Shea T."/>
            <person name="Sisk P."/>
            <person name="Sykes S."/>
            <person name="Wortman J."/>
            <person name="Nusbaum C."/>
            <person name="Birren B."/>
        </authorList>
    </citation>
    <scope>NUCLEOTIDE SEQUENCE [LARGE SCALE GENOMIC DNA]</scope>
    <source>
        <strain evidence="3 4">CIP 110321</strain>
    </source>
</reference>
<evidence type="ECO:0000313" key="3">
    <source>
        <dbReference type="EMBL" id="EOR06724.1"/>
    </source>
</evidence>
<dbReference type="PATRIC" id="fig|1217699.3.peg.2350"/>
<name>R9AWV5_9GAMM</name>
<feature type="chain" id="PRO_5004470863" description="Peptidase family M23 N-terminal domain-containing protein" evidence="1">
    <location>
        <begin position="22"/>
        <end position="216"/>
    </location>
</feature>
<protein>
    <recommendedName>
        <fullName evidence="2">Peptidase family M23 N-terminal domain-containing protein</fullName>
    </recommendedName>
</protein>
<dbReference type="EMBL" id="AQFL01000013">
    <property type="protein sequence ID" value="EOR06724.1"/>
    <property type="molecule type" value="Genomic_DNA"/>
</dbReference>
<proteinExistence type="predicted"/>
<comment type="caution">
    <text evidence="3">The sequence shown here is derived from an EMBL/GenBank/DDBJ whole genome shotgun (WGS) entry which is preliminary data.</text>
</comment>
<feature type="signal peptide" evidence="1">
    <location>
        <begin position="1"/>
        <end position="21"/>
    </location>
</feature>
<dbReference type="HOGENOM" id="CLU_029425_5_6_6"/>
<sequence length="216" mass="23878">MSLKTILLSVVSLLPLHAAFAQLPQDSRRAGGVAVIPLPTTTTQVFYEQKPVLITQQGTQRYAVFGIPLSAPLGGLTLTSNTTPIQIEVKPYQYAEQRLTVKNQDYVNPSQDQLNRYAQEAKEQNDIYSSFSQSNWTQFPNFIRPTAGKFSNSFGRKRFFNGEVQVEVRDLAPPALIGQMVVVTFECLHLHIGDHTVYGNAALIDGVPGLNSTLLI</sequence>
<dbReference type="Proteomes" id="UP000016203">
    <property type="component" value="Unassembled WGS sequence"/>
</dbReference>
<dbReference type="AlphaFoldDB" id="R9AWV5"/>
<organism evidence="3 4">
    <name type="scientific">Acinetobacter genomosp. 15BJ</name>
    <dbReference type="NCBI Taxonomy" id="106651"/>
    <lineage>
        <taxon>Bacteria</taxon>
        <taxon>Pseudomonadati</taxon>
        <taxon>Pseudomonadota</taxon>
        <taxon>Gammaproteobacteria</taxon>
        <taxon>Moraxellales</taxon>
        <taxon>Moraxellaceae</taxon>
        <taxon>Acinetobacter</taxon>
    </lineage>
</organism>